<feature type="domain" description="HTH cro/C1-type" evidence="2">
    <location>
        <begin position="6"/>
        <end position="60"/>
    </location>
</feature>
<dbReference type="InterPro" id="IPR050807">
    <property type="entry name" value="TransReg_Diox_bact_type"/>
</dbReference>
<dbReference type="SMART" id="SM00530">
    <property type="entry name" value="HTH_XRE"/>
    <property type="match status" value="1"/>
</dbReference>
<dbReference type="Pfam" id="PF01381">
    <property type="entry name" value="HTH_3"/>
    <property type="match status" value="1"/>
</dbReference>
<sequence length="73" mass="8427">MNNKWLLDRRKQLGMTQQDLANITGLHRSYITMIENGTRNPSVTVAKKIAKAVNVEWVIFFTNQCDEMTQPCN</sequence>
<evidence type="ECO:0000313" key="3">
    <source>
        <dbReference type="EMBL" id="MBU6112494.1"/>
    </source>
</evidence>
<dbReference type="PANTHER" id="PTHR46797">
    <property type="entry name" value="HTH-TYPE TRANSCRIPTIONAL REGULATOR"/>
    <property type="match status" value="1"/>
</dbReference>
<gene>
    <name evidence="3" type="ORF">KQ656_00915</name>
</gene>
<dbReference type="PANTHER" id="PTHR46797:SF1">
    <property type="entry name" value="METHYLPHOSPHONATE SYNTHASE"/>
    <property type="match status" value="1"/>
</dbReference>
<dbReference type="RefSeq" id="WP_216683143.1">
    <property type="nucleotide sequence ID" value="NZ_JAHLZN010000001.1"/>
</dbReference>
<organism evidence="3 4">
    <name type="scientific">Mammaliicoccus lentus</name>
    <name type="common">Staphylococcus lentus</name>
    <dbReference type="NCBI Taxonomy" id="42858"/>
    <lineage>
        <taxon>Bacteria</taxon>
        <taxon>Bacillati</taxon>
        <taxon>Bacillota</taxon>
        <taxon>Bacilli</taxon>
        <taxon>Bacillales</taxon>
        <taxon>Staphylococcaceae</taxon>
        <taxon>Mammaliicoccus</taxon>
    </lineage>
</organism>
<dbReference type="InterPro" id="IPR001387">
    <property type="entry name" value="Cro/C1-type_HTH"/>
</dbReference>
<comment type="caution">
    <text evidence="3">The sequence shown here is derived from an EMBL/GenBank/DDBJ whole genome shotgun (WGS) entry which is preliminary data.</text>
</comment>
<reference evidence="3 4" key="1">
    <citation type="submission" date="2021-06" db="EMBL/GenBank/DDBJ databases">
        <title>Staphylococcus lentus K169 genome sequencing.</title>
        <authorList>
            <person name="Sundareshan S."/>
            <person name="Akhila D.S."/>
            <person name="Prachi D."/>
            <person name="Sivakumar R."/>
            <person name="Rajendhran J."/>
            <person name="Isloor S."/>
            <person name="Hegde N.R."/>
        </authorList>
    </citation>
    <scope>NUCLEOTIDE SEQUENCE [LARGE SCALE GENOMIC DNA]</scope>
    <source>
        <strain evidence="3 4">K169</strain>
    </source>
</reference>
<keyword evidence="1" id="KW-0238">DNA-binding</keyword>
<evidence type="ECO:0000259" key="2">
    <source>
        <dbReference type="PROSITE" id="PS50943"/>
    </source>
</evidence>
<accession>A0ABS6GTZ3</accession>
<evidence type="ECO:0000313" key="4">
    <source>
        <dbReference type="Proteomes" id="UP000770161"/>
    </source>
</evidence>
<proteinExistence type="predicted"/>
<dbReference type="Proteomes" id="UP000770161">
    <property type="component" value="Unassembled WGS sequence"/>
</dbReference>
<evidence type="ECO:0000256" key="1">
    <source>
        <dbReference type="ARBA" id="ARBA00023125"/>
    </source>
</evidence>
<protein>
    <submittedName>
        <fullName evidence="3">Helix-turn-helix domain-containing protein</fullName>
    </submittedName>
</protein>
<dbReference type="PROSITE" id="PS50943">
    <property type="entry name" value="HTH_CROC1"/>
    <property type="match status" value="1"/>
</dbReference>
<dbReference type="EMBL" id="JAHLZN010000001">
    <property type="protein sequence ID" value="MBU6112494.1"/>
    <property type="molecule type" value="Genomic_DNA"/>
</dbReference>
<keyword evidence="4" id="KW-1185">Reference proteome</keyword>
<name>A0ABS6GTZ3_MAMLE</name>
<dbReference type="CDD" id="cd00093">
    <property type="entry name" value="HTH_XRE"/>
    <property type="match status" value="1"/>
</dbReference>